<evidence type="ECO:0000256" key="11">
    <source>
        <dbReference type="ARBA" id="ARBA00044291"/>
    </source>
</evidence>
<comment type="caution">
    <text evidence="13">The sequence shown here is derived from an EMBL/GenBank/DDBJ whole genome shotgun (WGS) entry which is preliminary data.</text>
</comment>
<dbReference type="PANTHER" id="PTHR11157:SF17">
    <property type="entry name" value="ELONGATION OF VERY LONG CHAIN FATTY ACIDS PROTEIN 6"/>
    <property type="match status" value="1"/>
</dbReference>
<keyword evidence="9 12" id="KW-0472">Membrane</keyword>
<evidence type="ECO:0000256" key="7">
    <source>
        <dbReference type="ARBA" id="ARBA00022989"/>
    </source>
</evidence>
<dbReference type="GO" id="GO:0030148">
    <property type="term" value="P:sphingolipid biosynthetic process"/>
    <property type="evidence" value="ECO:0007669"/>
    <property type="project" value="TreeGrafter"/>
</dbReference>
<dbReference type="EMBL" id="LJSK01000244">
    <property type="protein sequence ID" value="KPI84628.1"/>
    <property type="molecule type" value="Genomic_DNA"/>
</dbReference>
<dbReference type="VEuPathDB" id="TriTrypDB:Lsey_0244_0160"/>
<dbReference type="GO" id="GO:0034625">
    <property type="term" value="P:fatty acid elongation, monounsaturated fatty acid"/>
    <property type="evidence" value="ECO:0007669"/>
    <property type="project" value="TreeGrafter"/>
</dbReference>
<dbReference type="AlphaFoldDB" id="A0A0N1IIZ8"/>
<feature type="transmembrane region" description="Helical" evidence="12">
    <location>
        <begin position="16"/>
        <end position="37"/>
    </location>
</feature>
<dbReference type="OMA" id="VRMALVM"/>
<dbReference type="GO" id="GO:0034626">
    <property type="term" value="P:fatty acid elongation, polyunsaturated fatty acid"/>
    <property type="evidence" value="ECO:0007669"/>
    <property type="project" value="TreeGrafter"/>
</dbReference>
<keyword evidence="3 12" id="KW-0444">Lipid biosynthesis</keyword>
<gene>
    <name evidence="13" type="ORF">ABL78_6333</name>
</gene>
<comment type="catalytic activity">
    <reaction evidence="12">
        <text>an acyl-CoA + malonyl-CoA + H(+) = a 3-oxoacyl-CoA + CO2 + CoA</text>
        <dbReference type="Rhea" id="RHEA:50252"/>
        <dbReference type="ChEBI" id="CHEBI:15378"/>
        <dbReference type="ChEBI" id="CHEBI:16526"/>
        <dbReference type="ChEBI" id="CHEBI:57287"/>
        <dbReference type="ChEBI" id="CHEBI:57384"/>
        <dbReference type="ChEBI" id="CHEBI:58342"/>
        <dbReference type="ChEBI" id="CHEBI:90726"/>
    </reaction>
    <physiologicalReaction direction="left-to-right" evidence="12">
        <dbReference type="Rhea" id="RHEA:50253"/>
    </physiologicalReaction>
</comment>
<dbReference type="PANTHER" id="PTHR11157">
    <property type="entry name" value="FATTY ACID ACYL TRANSFERASE-RELATED"/>
    <property type="match status" value="1"/>
</dbReference>
<proteinExistence type="inferred from homology"/>
<evidence type="ECO:0000256" key="5">
    <source>
        <dbReference type="ARBA" id="ARBA00022692"/>
    </source>
</evidence>
<keyword evidence="4 12" id="KW-0808">Transferase</keyword>
<keyword evidence="6 12" id="KW-0276">Fatty acid metabolism</keyword>
<comment type="subcellular location">
    <subcellularLocation>
        <location evidence="1">Membrane</location>
        <topology evidence="1">Multi-pass membrane protein</topology>
    </subcellularLocation>
</comment>
<evidence type="ECO:0000256" key="2">
    <source>
        <dbReference type="ARBA" id="ARBA00007263"/>
    </source>
</evidence>
<dbReference type="InterPro" id="IPR002076">
    <property type="entry name" value="ELO_fam"/>
</dbReference>
<feature type="transmembrane region" description="Helical" evidence="12">
    <location>
        <begin position="177"/>
        <end position="204"/>
    </location>
</feature>
<evidence type="ECO:0000256" key="9">
    <source>
        <dbReference type="ARBA" id="ARBA00023136"/>
    </source>
</evidence>
<dbReference type="GO" id="GO:0019367">
    <property type="term" value="P:fatty acid elongation, saturated fatty acid"/>
    <property type="evidence" value="ECO:0007669"/>
    <property type="project" value="TreeGrafter"/>
</dbReference>
<keyword evidence="10 12" id="KW-0275">Fatty acid biosynthesis</keyword>
<evidence type="ECO:0000256" key="1">
    <source>
        <dbReference type="ARBA" id="ARBA00004141"/>
    </source>
</evidence>
<evidence type="ECO:0000256" key="6">
    <source>
        <dbReference type="ARBA" id="ARBA00022832"/>
    </source>
</evidence>
<keyword evidence="5 12" id="KW-0812">Transmembrane</keyword>
<protein>
    <recommendedName>
        <fullName evidence="11 12">Elongation of fatty acids protein</fullName>
        <ecNumber evidence="12">2.3.1.-</ecNumber>
    </recommendedName>
</protein>
<dbReference type="GO" id="GO:0009922">
    <property type="term" value="F:fatty acid elongase activity"/>
    <property type="evidence" value="ECO:0007669"/>
    <property type="project" value="InterPro"/>
</dbReference>
<evidence type="ECO:0000256" key="3">
    <source>
        <dbReference type="ARBA" id="ARBA00022516"/>
    </source>
</evidence>
<evidence type="ECO:0000256" key="12">
    <source>
        <dbReference type="RuleBase" id="RU361115"/>
    </source>
</evidence>
<comment type="similarity">
    <text evidence="2 12">Belongs to the ELO family.</text>
</comment>
<evidence type="ECO:0000256" key="4">
    <source>
        <dbReference type="ARBA" id="ARBA00022679"/>
    </source>
</evidence>
<keyword evidence="7 12" id="KW-1133">Transmembrane helix</keyword>
<evidence type="ECO:0000313" key="13">
    <source>
        <dbReference type="EMBL" id="KPI84628.1"/>
    </source>
</evidence>
<sequence length="307" mass="34442">MSSVIDYILHFDGYPLQAYLLDNIDLIGYIASCYLVMVGKGERILRWWNSNRKAQANGSASPQNQNGNSKATAAALKSCYIAASFYHLVMSIICAAISCMLVPAMVQSILRNSFFDTVCIWDDYRTYKGYVGFALGGAVLVKVAEQLDTFFLVLRDYIVSSPEQEKLQPRRVTPSHWWFQVLIALYFWHTYSIGTSCFCLLATYSLAISAVRNFLYWQQDNAQAHCKVTSAAKLAGMAAALDVAECVGCILLSIYASYMNYTNTRGCMTIQANVRMALVMYVTEVVLRLREFSAPAAKRDVIEKKKK</sequence>
<name>A0A0N1IIZ8_LEPSE</name>
<dbReference type="EC" id="2.3.1.-" evidence="12"/>
<keyword evidence="14" id="KW-1185">Reference proteome</keyword>
<reference evidence="13 14" key="1">
    <citation type="journal article" date="2015" name="PLoS Pathog.">
        <title>Leptomonas seymouri: Adaptations to the Dixenous Life Cycle Analyzed by Genome Sequencing, Transcriptome Profiling and Co-infection with Leishmania donovani.</title>
        <authorList>
            <person name="Kraeva N."/>
            <person name="Butenko A."/>
            <person name="Hlavacova J."/>
            <person name="Kostygov A."/>
            <person name="Myskova J."/>
            <person name="Grybchuk D."/>
            <person name="Lestinova T."/>
            <person name="Votypka J."/>
            <person name="Volf P."/>
            <person name="Opperdoes F."/>
            <person name="Flegontov P."/>
            <person name="Lukes J."/>
            <person name="Yurchenko V."/>
        </authorList>
    </citation>
    <scope>NUCLEOTIDE SEQUENCE [LARGE SCALE GENOMIC DNA]</scope>
    <source>
        <strain evidence="13 14">ATCC 30220</strain>
    </source>
</reference>
<evidence type="ECO:0000256" key="8">
    <source>
        <dbReference type="ARBA" id="ARBA00023098"/>
    </source>
</evidence>
<evidence type="ECO:0000313" key="14">
    <source>
        <dbReference type="Proteomes" id="UP000038009"/>
    </source>
</evidence>
<dbReference type="OrthoDB" id="270939at2759"/>
<organism evidence="13 14">
    <name type="scientific">Leptomonas seymouri</name>
    <dbReference type="NCBI Taxonomy" id="5684"/>
    <lineage>
        <taxon>Eukaryota</taxon>
        <taxon>Discoba</taxon>
        <taxon>Euglenozoa</taxon>
        <taxon>Kinetoplastea</taxon>
        <taxon>Metakinetoplastina</taxon>
        <taxon>Trypanosomatida</taxon>
        <taxon>Trypanosomatidae</taxon>
        <taxon>Leishmaniinae</taxon>
        <taxon>Leptomonas</taxon>
    </lineage>
</organism>
<dbReference type="GO" id="GO:0005789">
    <property type="term" value="C:endoplasmic reticulum membrane"/>
    <property type="evidence" value="ECO:0007669"/>
    <property type="project" value="TreeGrafter"/>
</dbReference>
<comment type="caution">
    <text evidence="12">Lacks conserved residue(s) required for the propagation of feature annotation.</text>
</comment>
<keyword evidence="8 12" id="KW-0443">Lipid metabolism</keyword>
<dbReference type="Proteomes" id="UP000038009">
    <property type="component" value="Unassembled WGS sequence"/>
</dbReference>
<feature type="transmembrane region" description="Helical" evidence="12">
    <location>
        <begin position="85"/>
        <end position="106"/>
    </location>
</feature>
<dbReference type="Pfam" id="PF01151">
    <property type="entry name" value="ELO"/>
    <property type="match status" value="1"/>
</dbReference>
<evidence type="ECO:0000256" key="10">
    <source>
        <dbReference type="ARBA" id="ARBA00023160"/>
    </source>
</evidence>
<accession>A0A0N1IIZ8</accession>
<dbReference type="GO" id="GO:0042761">
    <property type="term" value="P:very long-chain fatty acid biosynthetic process"/>
    <property type="evidence" value="ECO:0007669"/>
    <property type="project" value="TreeGrafter"/>
</dbReference>